<feature type="signal peptide" evidence="1">
    <location>
        <begin position="1"/>
        <end position="26"/>
    </location>
</feature>
<keyword evidence="3" id="KW-1185">Reference proteome</keyword>
<accession>A0A0R2FVK3</accession>
<name>A0A0R2FVK3_9LACO</name>
<comment type="caution">
    <text evidence="2">The sequence shown here is derived from an EMBL/GenBank/DDBJ whole genome shotgun (WGS) entry which is preliminary data.</text>
</comment>
<dbReference type="RefSeq" id="WP_022791438.1">
    <property type="nucleotide sequence ID" value="NZ_ATUU01000002.1"/>
</dbReference>
<dbReference type="EMBL" id="JQAX01000002">
    <property type="protein sequence ID" value="KRN32415.1"/>
    <property type="molecule type" value="Genomic_DNA"/>
</dbReference>
<dbReference type="Proteomes" id="UP000051296">
    <property type="component" value="Unassembled WGS sequence"/>
</dbReference>
<evidence type="ECO:0008006" key="4">
    <source>
        <dbReference type="Google" id="ProtNLM"/>
    </source>
</evidence>
<dbReference type="AlphaFoldDB" id="A0A0R2FVK3"/>
<evidence type="ECO:0000256" key="1">
    <source>
        <dbReference type="SAM" id="SignalP"/>
    </source>
</evidence>
<reference evidence="2 3" key="1">
    <citation type="journal article" date="2015" name="Genome Announc.">
        <title>Expanding the biotechnology potential of lactobacilli through comparative genomics of 213 strains and associated genera.</title>
        <authorList>
            <person name="Sun Z."/>
            <person name="Harris H.M."/>
            <person name="McCann A."/>
            <person name="Guo C."/>
            <person name="Argimon S."/>
            <person name="Zhang W."/>
            <person name="Yang X."/>
            <person name="Jeffery I.B."/>
            <person name="Cooney J.C."/>
            <person name="Kagawa T.F."/>
            <person name="Liu W."/>
            <person name="Song Y."/>
            <person name="Salvetti E."/>
            <person name="Wrobel A."/>
            <person name="Rasinkangas P."/>
            <person name="Parkhill J."/>
            <person name="Rea M.C."/>
            <person name="O'Sullivan O."/>
            <person name="Ritari J."/>
            <person name="Douillard F.P."/>
            <person name="Paul Ross R."/>
            <person name="Yang R."/>
            <person name="Briner A.E."/>
            <person name="Felis G.E."/>
            <person name="de Vos W.M."/>
            <person name="Barrangou R."/>
            <person name="Klaenhammer T.R."/>
            <person name="Caufield P.W."/>
            <person name="Cui Y."/>
            <person name="Zhang H."/>
            <person name="O'Toole P.W."/>
        </authorList>
    </citation>
    <scope>NUCLEOTIDE SEQUENCE [LARGE SCALE GENOMIC DNA]</scope>
    <source>
        <strain evidence="2 3">DSM 20190</strain>
    </source>
</reference>
<gene>
    <name evidence="2" type="ORF">IV68_GL000767</name>
</gene>
<dbReference type="PATRIC" id="fig|1123500.6.peg.774"/>
<evidence type="ECO:0000313" key="3">
    <source>
        <dbReference type="Proteomes" id="UP000051296"/>
    </source>
</evidence>
<proteinExistence type="predicted"/>
<evidence type="ECO:0000313" key="2">
    <source>
        <dbReference type="EMBL" id="KRN32415.1"/>
    </source>
</evidence>
<feature type="chain" id="PRO_5006417155" description="Bacteriocin" evidence="1">
    <location>
        <begin position="27"/>
        <end position="107"/>
    </location>
</feature>
<organism evidence="2 3">
    <name type="scientific">Weissella halotolerans DSM 20190</name>
    <dbReference type="NCBI Taxonomy" id="1123500"/>
    <lineage>
        <taxon>Bacteria</taxon>
        <taxon>Bacillati</taxon>
        <taxon>Bacillota</taxon>
        <taxon>Bacilli</taxon>
        <taxon>Lactobacillales</taxon>
        <taxon>Lactobacillaceae</taxon>
        <taxon>Weissella</taxon>
    </lineage>
</organism>
<keyword evidence="1" id="KW-0732">Signal</keyword>
<protein>
    <recommendedName>
        <fullName evidence="4">Bacteriocin</fullName>
    </recommendedName>
</protein>
<sequence>MNKGKLVLGLAIVMTTTGLVAPAMQAAVRHPHPTFPDIWKYGITKRGYAYSQYWLKAPIRLGSSASITDAWGNLKAKDRANYGWAYAGAQKKWYWGTAKAFYGWYRF</sequence>
<dbReference type="InParanoid" id="A0A0R2FVK3"/>
<dbReference type="eggNOG" id="ENOG502ZEJ4">
    <property type="taxonomic scope" value="Bacteria"/>
</dbReference>
<dbReference type="STRING" id="1123500.GCA_000420365_00658"/>